<proteinExistence type="predicted"/>
<dbReference type="EMBL" id="JAYGHT010000130">
    <property type="protein sequence ID" value="MEA5521232.1"/>
    <property type="molecule type" value="Genomic_DNA"/>
</dbReference>
<keyword evidence="2" id="KW-1185">Reference proteome</keyword>
<gene>
    <name evidence="1" type="ORF">VB854_20025</name>
</gene>
<evidence type="ECO:0008006" key="3">
    <source>
        <dbReference type="Google" id="ProtNLM"/>
    </source>
</evidence>
<evidence type="ECO:0000313" key="2">
    <source>
        <dbReference type="Proteomes" id="UP001301728"/>
    </source>
</evidence>
<sequence>MSQIITNKIVFEIREKQCDEYLKWRKKIDIKIISQEIEEGRRLCDGKVLDKTQIDSRKKQLITGKIKVYYGVVEQGYIFTCIPTPIINIVRVKNSLTGDEIDLTDYENW</sequence>
<protein>
    <recommendedName>
        <fullName evidence="3">DUF4258 domain-containing protein</fullName>
    </recommendedName>
</protein>
<comment type="caution">
    <text evidence="1">The sequence shown here is derived from an EMBL/GenBank/DDBJ whole genome shotgun (WGS) entry which is preliminary data.</text>
</comment>
<accession>A0ABU5U2W5</accession>
<reference evidence="1 2" key="1">
    <citation type="submission" date="2023-12" db="EMBL/GenBank/DDBJ databases">
        <title>Baltic Sea Cyanobacteria.</title>
        <authorList>
            <person name="Delbaje E."/>
            <person name="Fewer D.P."/>
            <person name="Shishido T.K."/>
        </authorList>
    </citation>
    <scope>NUCLEOTIDE SEQUENCE [LARGE SCALE GENOMIC DNA]</scope>
    <source>
        <strain evidence="1 2">CCNP 1315</strain>
    </source>
</reference>
<evidence type="ECO:0000313" key="1">
    <source>
        <dbReference type="EMBL" id="MEA5521232.1"/>
    </source>
</evidence>
<dbReference type="RefSeq" id="WP_323276222.1">
    <property type="nucleotide sequence ID" value="NZ_JAYGHT010000130.1"/>
</dbReference>
<organism evidence="1 2">
    <name type="scientific">Limnoraphis robusta CCNP1315</name>
    <dbReference type="NCBI Taxonomy" id="3110306"/>
    <lineage>
        <taxon>Bacteria</taxon>
        <taxon>Bacillati</taxon>
        <taxon>Cyanobacteriota</taxon>
        <taxon>Cyanophyceae</taxon>
        <taxon>Oscillatoriophycideae</taxon>
        <taxon>Oscillatoriales</taxon>
        <taxon>Sirenicapillariaceae</taxon>
        <taxon>Limnoraphis</taxon>
    </lineage>
</organism>
<name>A0ABU5U2W5_9CYAN</name>
<dbReference type="Proteomes" id="UP001301728">
    <property type="component" value="Unassembled WGS sequence"/>
</dbReference>